<name>A0ABP8AH40_9ACTN</name>
<proteinExistence type="predicted"/>
<reference evidence="3" key="1">
    <citation type="journal article" date="2019" name="Int. J. Syst. Evol. Microbiol.">
        <title>The Global Catalogue of Microorganisms (GCM) 10K type strain sequencing project: providing services to taxonomists for standard genome sequencing and annotation.</title>
        <authorList>
            <consortium name="The Broad Institute Genomics Platform"/>
            <consortium name="The Broad Institute Genome Sequencing Center for Infectious Disease"/>
            <person name="Wu L."/>
            <person name="Ma J."/>
        </authorList>
    </citation>
    <scope>NUCLEOTIDE SEQUENCE [LARGE SCALE GENOMIC DNA]</scope>
    <source>
        <strain evidence="3">JCM 17388</strain>
    </source>
</reference>
<evidence type="ECO:0000313" key="2">
    <source>
        <dbReference type="EMBL" id="GAA4183862.1"/>
    </source>
</evidence>
<evidence type="ECO:0000313" key="3">
    <source>
        <dbReference type="Proteomes" id="UP001501251"/>
    </source>
</evidence>
<dbReference type="EMBL" id="BAABAQ010000002">
    <property type="protein sequence ID" value="GAA4183862.1"/>
    <property type="molecule type" value="Genomic_DNA"/>
</dbReference>
<protein>
    <submittedName>
        <fullName evidence="2">Uncharacterized protein</fullName>
    </submittedName>
</protein>
<comment type="caution">
    <text evidence="2">The sequence shown here is derived from an EMBL/GenBank/DDBJ whole genome shotgun (WGS) entry which is preliminary data.</text>
</comment>
<feature type="region of interest" description="Disordered" evidence="1">
    <location>
        <begin position="1"/>
        <end position="38"/>
    </location>
</feature>
<dbReference type="Proteomes" id="UP001501251">
    <property type="component" value="Unassembled WGS sequence"/>
</dbReference>
<dbReference type="RefSeq" id="WP_344915771.1">
    <property type="nucleotide sequence ID" value="NZ_BAABAQ010000002.1"/>
</dbReference>
<feature type="compositionally biased region" description="Basic and acidic residues" evidence="1">
    <location>
        <begin position="10"/>
        <end position="25"/>
    </location>
</feature>
<organism evidence="2 3">
    <name type="scientific">Streptosporangium oxazolinicum</name>
    <dbReference type="NCBI Taxonomy" id="909287"/>
    <lineage>
        <taxon>Bacteria</taxon>
        <taxon>Bacillati</taxon>
        <taxon>Actinomycetota</taxon>
        <taxon>Actinomycetes</taxon>
        <taxon>Streptosporangiales</taxon>
        <taxon>Streptosporangiaceae</taxon>
        <taxon>Streptosporangium</taxon>
    </lineage>
</organism>
<sequence length="61" mass="6434">MTLEIPAFDVTERPDGSLEARRKGDPANAPADVNATTPRDLELGCLAARVAWSLAPDGGTR</sequence>
<keyword evidence="3" id="KW-1185">Reference proteome</keyword>
<accession>A0ABP8AH40</accession>
<gene>
    <name evidence="2" type="ORF">GCM10022252_11850</name>
</gene>
<evidence type="ECO:0000256" key="1">
    <source>
        <dbReference type="SAM" id="MobiDB-lite"/>
    </source>
</evidence>